<feature type="domain" description="HECT" evidence="4">
    <location>
        <begin position="3409"/>
        <end position="3769"/>
    </location>
</feature>
<feature type="compositionally biased region" description="Basic and acidic residues" evidence="3">
    <location>
        <begin position="458"/>
        <end position="487"/>
    </location>
</feature>
<feature type="compositionally biased region" description="Basic and acidic residues" evidence="3">
    <location>
        <begin position="3047"/>
        <end position="3056"/>
    </location>
</feature>
<dbReference type="InterPro" id="IPR042469">
    <property type="entry name" value="HECTD3"/>
</dbReference>
<name>A0ABR2KNA6_9EUKA</name>
<proteinExistence type="predicted"/>
<gene>
    <name evidence="5" type="ORF">M9Y10_029531</name>
</gene>
<feature type="region of interest" description="Disordered" evidence="3">
    <location>
        <begin position="3006"/>
        <end position="3068"/>
    </location>
</feature>
<evidence type="ECO:0000256" key="3">
    <source>
        <dbReference type="SAM" id="MobiDB-lite"/>
    </source>
</evidence>
<feature type="compositionally biased region" description="Basic and acidic residues" evidence="3">
    <location>
        <begin position="169"/>
        <end position="185"/>
    </location>
</feature>
<dbReference type="InterPro" id="IPR035983">
    <property type="entry name" value="Hect_E3_ubiquitin_ligase"/>
</dbReference>
<feature type="compositionally biased region" description="Basic and acidic residues" evidence="3">
    <location>
        <begin position="2174"/>
        <end position="2190"/>
    </location>
</feature>
<evidence type="ECO:0000256" key="1">
    <source>
        <dbReference type="ARBA" id="ARBA00022786"/>
    </source>
</evidence>
<dbReference type="Proteomes" id="UP001470230">
    <property type="component" value="Unassembled WGS sequence"/>
</dbReference>
<evidence type="ECO:0000313" key="6">
    <source>
        <dbReference type="Proteomes" id="UP001470230"/>
    </source>
</evidence>
<protein>
    <recommendedName>
        <fullName evidence="4">HECT domain-containing protein</fullName>
    </recommendedName>
</protein>
<evidence type="ECO:0000313" key="5">
    <source>
        <dbReference type="EMBL" id="KAK8892306.1"/>
    </source>
</evidence>
<dbReference type="Gene3D" id="3.30.2410.10">
    <property type="entry name" value="Hect, E3 ligase catalytic domain"/>
    <property type="match status" value="1"/>
</dbReference>
<evidence type="ECO:0000256" key="2">
    <source>
        <dbReference type="PROSITE-ProRule" id="PRU00104"/>
    </source>
</evidence>
<reference evidence="5 6" key="1">
    <citation type="submission" date="2024-04" db="EMBL/GenBank/DDBJ databases">
        <title>Tritrichomonas musculus Genome.</title>
        <authorList>
            <person name="Alves-Ferreira E."/>
            <person name="Grigg M."/>
            <person name="Lorenzi H."/>
            <person name="Galac M."/>
        </authorList>
    </citation>
    <scope>NUCLEOTIDE SEQUENCE [LARGE SCALE GENOMIC DNA]</scope>
    <source>
        <strain evidence="5 6">EAF2021</strain>
    </source>
</reference>
<dbReference type="PANTHER" id="PTHR46654">
    <property type="entry name" value="E3 UBIQUITIN-PROTEIN LIGASE HECTD3"/>
    <property type="match status" value="1"/>
</dbReference>
<dbReference type="PANTHER" id="PTHR46654:SF1">
    <property type="entry name" value="E3 UBIQUITIN-PROTEIN LIGASE HECTD3"/>
    <property type="match status" value="1"/>
</dbReference>
<evidence type="ECO:0000259" key="4">
    <source>
        <dbReference type="PROSITE" id="PS50237"/>
    </source>
</evidence>
<dbReference type="Gene3D" id="3.90.1750.10">
    <property type="entry name" value="Hect, E3 ligase catalytic domains"/>
    <property type="match status" value="1"/>
</dbReference>
<keyword evidence="6" id="KW-1185">Reference proteome</keyword>
<feature type="compositionally biased region" description="Acidic residues" evidence="3">
    <location>
        <begin position="3006"/>
        <end position="3023"/>
    </location>
</feature>
<feature type="region of interest" description="Disordered" evidence="3">
    <location>
        <begin position="2137"/>
        <end position="2190"/>
    </location>
</feature>
<feature type="compositionally biased region" description="Basic residues" evidence="3">
    <location>
        <begin position="488"/>
        <end position="506"/>
    </location>
</feature>
<accession>A0ABR2KNA6</accession>
<dbReference type="SMART" id="SM00119">
    <property type="entry name" value="HECTc"/>
    <property type="match status" value="1"/>
</dbReference>
<feature type="compositionally biased region" description="Acidic residues" evidence="3">
    <location>
        <begin position="3030"/>
        <end position="3046"/>
    </location>
</feature>
<feature type="region of interest" description="Disordered" evidence="3">
    <location>
        <begin position="458"/>
        <end position="516"/>
    </location>
</feature>
<keyword evidence="1 2" id="KW-0833">Ubl conjugation pathway</keyword>
<feature type="compositionally biased region" description="Acidic residues" evidence="3">
    <location>
        <begin position="1105"/>
        <end position="1131"/>
    </location>
</feature>
<feature type="compositionally biased region" description="Low complexity" evidence="3">
    <location>
        <begin position="3184"/>
        <end position="3213"/>
    </location>
</feature>
<feature type="region of interest" description="Disordered" evidence="3">
    <location>
        <begin position="1061"/>
        <end position="1131"/>
    </location>
</feature>
<dbReference type="SUPFAM" id="SSF56204">
    <property type="entry name" value="Hect, E3 ligase catalytic domain"/>
    <property type="match status" value="1"/>
</dbReference>
<dbReference type="PROSITE" id="PS50237">
    <property type="entry name" value="HECT"/>
    <property type="match status" value="1"/>
</dbReference>
<feature type="region of interest" description="Disordered" evidence="3">
    <location>
        <begin position="154"/>
        <end position="185"/>
    </location>
</feature>
<dbReference type="Gene3D" id="3.30.2160.10">
    <property type="entry name" value="Hect, E3 ligase catalytic domain"/>
    <property type="match status" value="1"/>
</dbReference>
<feature type="active site" description="Glycyl thioester intermediate" evidence="2">
    <location>
        <position position="3745"/>
    </location>
</feature>
<feature type="compositionally biased region" description="Acidic residues" evidence="3">
    <location>
        <begin position="158"/>
        <end position="168"/>
    </location>
</feature>
<feature type="compositionally biased region" description="Basic and acidic residues" evidence="3">
    <location>
        <begin position="1073"/>
        <end position="1104"/>
    </location>
</feature>
<organism evidence="5 6">
    <name type="scientific">Tritrichomonas musculus</name>
    <dbReference type="NCBI Taxonomy" id="1915356"/>
    <lineage>
        <taxon>Eukaryota</taxon>
        <taxon>Metamonada</taxon>
        <taxon>Parabasalia</taxon>
        <taxon>Tritrichomonadida</taxon>
        <taxon>Tritrichomonadidae</taxon>
        <taxon>Tritrichomonas</taxon>
    </lineage>
</organism>
<feature type="compositionally biased region" description="Acidic residues" evidence="3">
    <location>
        <begin position="2144"/>
        <end position="2159"/>
    </location>
</feature>
<dbReference type="InterPro" id="IPR000569">
    <property type="entry name" value="HECT_dom"/>
</dbReference>
<comment type="caution">
    <text evidence="5">The sequence shown here is derived from an EMBL/GenBank/DDBJ whole genome shotgun (WGS) entry which is preliminary data.</text>
</comment>
<dbReference type="Pfam" id="PF00632">
    <property type="entry name" value="HECT"/>
    <property type="match status" value="1"/>
</dbReference>
<sequence length="3788" mass="442094">MDDRILERIDFDFDIKNHKELTPYVFFAESALDSSTYNSYHSNDVEDTFHQPWISEILNKIKQNIYTERYFGDEKEKIEQYDKSVISLLKHAIDTSNPSSSIENEFCHSIDIIASQQTSLSALTTSLKKKLKRDFRQLAISTARFPHYISQTHNVLPEDADQDSEENIDQNKKDEDENLKKDEEKMKEIISKTNNTENKRQDETNFTFSLNELIEFYDIIKQYRKAFTFSPSFIISTIQKIDFFLASLISTQKNQTQEDYNENNNQKIFNYFRNIKSKSFTDEEKQNHLKYYHISLLIKMRLNMMIQKMHDFIACLLQLIIIEKENPELITKDDNLSFEKVVDESLPDTKTRSTIIKNISSNEIFDFCFGHDERNDFIMTKDGLFQVLNHDKIESQTDLIKYGDKNLKKVDLNSEISEILSKSDKTKVKFTISNGILYFLSLEDKKIHKFLLPVTEKDEKNTEKDEKDAKNDENKNEKESKNNEKKMTNKKLREKAKNDRKRLRKKERNEEEKEEVNLDSIPIEIPDYPIISIGLHDNFFRVIQRKSWNNGKTSLLFTNIDFTPNSRFFFDIEKAFSTSEKVDKIKQTQFEIELNDKSQKYKVCDACFSEDSIFFLYEDSTFDQWSIFNDGQVCRLRSLISPFIIYSNSAVKIDKNNFLYVIEPVLNSEGKTVSVNKFHLPYTKYYLRQENLVFLKYPYLRKLSNIVDNCSHLIVNREVTRNFTSAEYHEIKDRNVFATDDDDKKKKKVTNEEHNPFEFSVTPEEMSSTVQSVNSIASQLEFIEILIQNLNDEILKQFFISLFIKICGINLYYGTVGFYTSKDKMSEITINRFNKFKTFILNLFSSFGTSLTRDFDIIIRESLIVTFSLCGKFIFINNSYNELHKTMNKILSLDIDYTKFMVRSLSSLIFTYPSSLYIIDDTFYKIFLSFNEEINLQSLFANSTLLMLLEIRFSEKVMKEEFINSIASYVSSLFKYIKFLLDDESIPLIEAEEILSGIFGIDETNATFCLMIEKGMISIVKSLHERVSKIPGVTENDCEFVEKNQDVKDFTVTKIHKVIESDHPYNLNPPQIPEDKIKKKTDKQNKNKQKEEKKDENKKIKDEETKEEDEEEMNKNSEDDDDSSSDDDDDNEVTEEIGIINFGSDSDVIYVTFDRRSDIQEGDKISLIVKNDDYNPNEFYEKKNFLFNSIIKYETDQIRVKLTRKIKKSKKTPIPCWGYKINFYGTSLHNPYYWKPDLHLYFYNHFIHILVKNYINAVASTNVTDEESEFKLILHDNIIQGIKLEDIDNYEKHQNKDQEQCLQLTDSNDYISSSNNVSITKRKSLKRMLTRGISRGINYDTDSDTIFDDQFKKSFLNDIITCDEQSTTLGKHLLDVLYSKTAKQNRIKLTKATQSILENEHYLAACLFKQLGLINVAIKFIKSVRMLNDDDTESIEIPSRLKSIMKNVYSLRKTLFFEYQKTKSIQNSNSNTNENSSKYNFTKYSEEIKRKCKLLLYSDPILKFKDNLDNEAIESSTKSIISFVTSKIPLSNISNIINLRRKRLSISSQSVSLLTSFLEQKLLFNSSKPVFANAYDGAHPSSSCEGVTQRELDQFSKEFGELSYLINEELLNNPSVAVIVNQEFLRRTLLSRLDDESRLKSSKLLIDLLNQNKKNDSFIHDRVNFVSILCLLGITIKAKNEELANYIISLLSSEDIDLISKQLILMVIPTFESFVSKSSKFFDLSFALTILTNNANAPIIVRSIFYWLASIITTSGNEDFIKKVFKGIGQSFSGKSCLFIDDSFQQFAHRQVAEGMISFIRILVNEQDAIVQDVIDDILINSITKIHLDNENKDDLMISIGLFASLGQSLSALEPDFNISRYFRIGEAQPLLGYDTTSKQFHGNGIYLKEKFDGYFYNIVLFDPQKYNLTEEEVENLLNLHEIISNSKYFKKEQKFEEEIKDDEISDNILIATFYSFLPIIMQNKYNAGLLLNDSNIEQSLPLFKFVMNLIPSDENSILILSNYLNQAINSNLYKPKSKDEIKYLEKNGAFRFMKMNFGEIIYNQDKNDEIHSDLDKKNLFACSRPIDFECETYFEVKINKIGSKRVFIGFIDSEEYSMNKAVGFGCVGNDGIFCRRSPFLSEKIINVGDKIMKKEQKLQSDDSGSDESSELDLIDIETSEEKESENKEEEEDKKETSKENKENTKVEKVADEKKVKDLSPIKEGDSIGCFYTPEFVYLTINKELTEYRLSHKSLKTYIPLIYIDHDEIALEITENVTKVDTSKDEYQFLCIDDLPTDFFADKDIQKSVQKHEYSSDGDFKEKKHFIGQQVFFRKTIVSENKSKLETIEAFPTALLRYRENYGIIKDIRPFNNSRFVNKMKIESFDVNKLSKEIIEVDVDSRNLEKINTNFFNLIENRTNTKFGINSTFNLDYLPKEYRNMVDINKITNYLKNKTIKNNSKSIAIIMTRYLVFILVDYLRYSKSKLLQDEGINSPEMNVIIKALAKSLPNVTTFKPIFFKPIREDKIYKYIIFPNDKSEINPENEEERTDDEKEKEEKYITKPPGFEKLFNRSFKVFLKKSEKFNSPQFLHKLLHESFETTKEREVEINSSYYYDLIPSQMKIESLYPLPEKFIYKEEIKNNLLESQKVVGFIPVLTSSIPEQFPCAKCDKKRLRQTTDDISYFMQSSSYDDINFKWKYDIPELSKFKFNQGKSFEPEDYQNYKLHYGIFLLKKNLNERLLKGSFGFIQNVFNIIQIINDSDDLYEKHGELLKGEFINNILSLSMKKDPLVSPFIQMIIVSFITKIGFPDSLLSKSETIFGKNSNKLCDLSKFPNYQNELPLLFSIYSKLCQTKVSEDQTVNDSKEKVSSLFDKYYETNSELFKVCNDQIGKKESKYIEGDKVERLSSFFWSIYDDEQKEKKKKKKKNFRSLYLVYYYSILLADEFNLPYPKFLFVHDWMMQRFGGFRKAVSFEDIQLYMKENCKIRFDGNKKSGIEKNIEYRSGVIENEFSLSCSYKQINIYEKVDDESDDNDTDDEDDDDFCSCPSNDDSEEEANENKEEEDKENEDKEKQEENKENDDDIDKDVMKDKKKKMERYIIYIHQFSDDSRIELPSTGESVLVSFPLEIEVFHQKGKSKKLKKLKKGDAFIINFKASEDQQRDCFMQNYDTIQKEFEEFISLSKYDNQLSEQILAAETEAEENQDTTTTTTTNSNTNNNNTGNIDIDTDSGTISDNDDYSDSDNDDSNDNNFDDNDVLSRDDYSAYEIEKIPRKVSVKLPLESLNMRIVALRIWTHSIYRRLIQQITVSYASKADDDDDDIDGTEDVDLFGNDSNDEKVENCFVDQIIKPAYSMTTEAKFKFINQILFNEKKETSQLSIVFNRFEQQKFMEKFTDGDDENGNKKALKTDNISNKARPLFVQFMEQVDEDSISLLKVHRDKPFSVDLVGENSIDSGGPAREIFSSLIVELMNNHIGVFTFNANRRHNNKETNQEDLIPNRQEMNDMNDRDENEVPDEISQFYSKRFIYAGALIAICIVSGLPQPMKLSMIVWEYLTQEKVSIESIYEIDNSFKILMKTAEDLQEKKLNEDEFEKVFLHAFEINDSFDNIIELIPNGSKIRVTKENLDEFIDLAKNKRLHEFDNELKDLKDGFNRIMTHKNITKILRPQELRLLVCGEPNCSIDQMKKLITVTPPLDSKISDEEMKKMFWNVMKSFSPEERMLFIRFSSGNLGLPAPGLKWEENIKVDILSRDSKEKEGKRMVYSHTCFSSIEVPFFENEEELAKMLRIAIKYSGLITDSQENVDQIAEYL</sequence>
<feature type="region of interest" description="Disordered" evidence="3">
    <location>
        <begin position="3176"/>
        <end position="3237"/>
    </location>
</feature>
<feature type="compositionally biased region" description="Acidic residues" evidence="3">
    <location>
        <begin position="3214"/>
        <end position="3235"/>
    </location>
</feature>
<dbReference type="EMBL" id="JAPFFF010000004">
    <property type="protein sequence ID" value="KAK8892306.1"/>
    <property type="molecule type" value="Genomic_DNA"/>
</dbReference>